<evidence type="ECO:0000313" key="14">
    <source>
        <dbReference type="Proteomes" id="UP000286045"/>
    </source>
</evidence>
<gene>
    <name evidence="13" type="ORF">EKO27_g6866</name>
</gene>
<dbReference type="GO" id="GO:0050661">
    <property type="term" value="F:NADP binding"/>
    <property type="evidence" value="ECO:0007669"/>
    <property type="project" value="InterPro"/>
</dbReference>
<evidence type="ECO:0000259" key="12">
    <source>
        <dbReference type="Pfam" id="PF14833"/>
    </source>
</evidence>
<sequence>MAPQLMWIGLGNMGRGMCKNLVQKGNLEKPLILYNRTKKRSEDLAATLPAGKTEVVDSIQEGVKKADIIFTIVSNDAAVKEAIDAVLQSDVKGKLVVDCSTIHPDTAKQVAERVVAKGAEFISSPVFGAPAAADAGLLVFVPAGPKSAIDKFRPFTTGVMGRAEIPFDDKPYESSLKLKLLGNTFIMNMVTVLGEGFTLGEKTGVGVEPVKQLVDLLFGGVYSGYAERMIKGVYWQMEEPLFSADNARKDIGHAMNMAKDVGVDLKLAKQADEYLKVVADHAGGSKGDIAGIYGALAPDALSLGGYHARSGITSSTTTVSVASHLRRQYSTYQTSTPKHPNYLRLQVDSNSNGARVRRLVQRLESAHALFNTTPKRREWVMFWSRLTIYDSRYRYSILIGLVIVAAMCVGAWFLSPKGENQTTWRSSLIIAFISCYLMWFITFMAQLHPLIEPRRSNIKEGFQHE</sequence>
<dbReference type="Pfam" id="PF05493">
    <property type="entry name" value="ATP_synt_H"/>
    <property type="match status" value="1"/>
</dbReference>
<dbReference type="Pfam" id="PF03446">
    <property type="entry name" value="NAD_binding_2"/>
    <property type="match status" value="1"/>
</dbReference>
<reference evidence="13 14" key="1">
    <citation type="submission" date="2018-12" db="EMBL/GenBank/DDBJ databases">
        <title>Draft genome sequence of Xylaria grammica IHI A82.</title>
        <authorList>
            <person name="Buettner E."/>
            <person name="Kellner H."/>
        </authorList>
    </citation>
    <scope>NUCLEOTIDE SEQUENCE [LARGE SCALE GENOMIC DNA]</scope>
    <source>
        <strain evidence="13 14">IHI A82</strain>
    </source>
</reference>
<dbReference type="InterPro" id="IPR008927">
    <property type="entry name" value="6-PGluconate_DH-like_C_sf"/>
</dbReference>
<evidence type="ECO:0000256" key="1">
    <source>
        <dbReference type="ARBA" id="ARBA00004141"/>
    </source>
</evidence>
<dbReference type="SUPFAM" id="SSF51735">
    <property type="entry name" value="NAD(P)-binding Rossmann-fold domains"/>
    <property type="match status" value="1"/>
</dbReference>
<dbReference type="GO" id="GO:0033179">
    <property type="term" value="C:proton-transporting V-type ATPase, V0 domain"/>
    <property type="evidence" value="ECO:0007669"/>
    <property type="project" value="InterPro"/>
</dbReference>
<feature type="domain" description="6-phosphogluconate dehydrogenase NADP-binding" evidence="11">
    <location>
        <begin position="6"/>
        <end position="155"/>
    </location>
</feature>
<dbReference type="AlphaFoldDB" id="A0A439D1F6"/>
<feature type="transmembrane region" description="Helical" evidence="10">
    <location>
        <begin position="426"/>
        <end position="445"/>
    </location>
</feature>
<evidence type="ECO:0000256" key="2">
    <source>
        <dbReference type="ARBA" id="ARBA00007598"/>
    </source>
</evidence>
<keyword evidence="7 10" id="KW-1133">Transmembrane helix</keyword>
<evidence type="ECO:0000259" key="11">
    <source>
        <dbReference type="Pfam" id="PF03446"/>
    </source>
</evidence>
<keyword evidence="4" id="KW-0813">Transport</keyword>
<evidence type="ECO:0000256" key="9">
    <source>
        <dbReference type="ARBA" id="ARBA00023136"/>
    </source>
</evidence>
<organism evidence="13 14">
    <name type="scientific">Xylaria grammica</name>
    <dbReference type="NCBI Taxonomy" id="363999"/>
    <lineage>
        <taxon>Eukaryota</taxon>
        <taxon>Fungi</taxon>
        <taxon>Dikarya</taxon>
        <taxon>Ascomycota</taxon>
        <taxon>Pezizomycotina</taxon>
        <taxon>Sordariomycetes</taxon>
        <taxon>Xylariomycetidae</taxon>
        <taxon>Xylariales</taxon>
        <taxon>Xylariaceae</taxon>
        <taxon>Xylaria</taxon>
    </lineage>
</organism>
<dbReference type="STRING" id="363999.A0A439D1F6"/>
<dbReference type="Pfam" id="PF14833">
    <property type="entry name" value="NAD_binding_11"/>
    <property type="match status" value="1"/>
</dbReference>
<name>A0A439D1F6_9PEZI</name>
<feature type="transmembrane region" description="Helical" evidence="10">
    <location>
        <begin position="395"/>
        <end position="414"/>
    </location>
</feature>
<keyword evidence="9 10" id="KW-0472">Membrane</keyword>
<dbReference type="InterPro" id="IPR013328">
    <property type="entry name" value="6PGD_dom2"/>
</dbReference>
<dbReference type="Gene3D" id="1.10.1040.10">
    <property type="entry name" value="N-(1-d-carboxylethyl)-l-norvaline Dehydrogenase, domain 2"/>
    <property type="match status" value="1"/>
</dbReference>
<evidence type="ECO:0000256" key="6">
    <source>
        <dbReference type="ARBA" id="ARBA00022781"/>
    </source>
</evidence>
<accession>A0A439D1F6</accession>
<feature type="domain" description="3-hydroxyisobutyrate dehydrogenase-like NAD-binding" evidence="12">
    <location>
        <begin position="178"/>
        <end position="291"/>
    </location>
</feature>
<dbReference type="SUPFAM" id="SSF48179">
    <property type="entry name" value="6-phosphogluconate dehydrogenase C-terminal domain-like"/>
    <property type="match status" value="1"/>
</dbReference>
<dbReference type="EMBL" id="RYZI01000211">
    <property type="protein sequence ID" value="RWA08238.1"/>
    <property type="molecule type" value="Genomic_DNA"/>
</dbReference>
<evidence type="ECO:0000256" key="10">
    <source>
        <dbReference type="SAM" id="Phobius"/>
    </source>
</evidence>
<keyword evidence="14" id="KW-1185">Reference proteome</keyword>
<dbReference type="Proteomes" id="UP000286045">
    <property type="component" value="Unassembled WGS sequence"/>
</dbReference>
<dbReference type="GO" id="GO:0046961">
    <property type="term" value="F:proton-transporting ATPase activity, rotational mechanism"/>
    <property type="evidence" value="ECO:0007669"/>
    <property type="project" value="InterPro"/>
</dbReference>
<dbReference type="PANTHER" id="PTHR43580">
    <property type="entry name" value="OXIDOREDUCTASE GLYR1-RELATED"/>
    <property type="match status" value="1"/>
</dbReference>
<evidence type="ECO:0008006" key="15">
    <source>
        <dbReference type="Google" id="ProtNLM"/>
    </source>
</evidence>
<comment type="similarity">
    <text evidence="3">Belongs to the V-ATPase e1/e2 subunit family.</text>
</comment>
<dbReference type="InterPro" id="IPR036291">
    <property type="entry name" value="NAD(P)-bd_dom_sf"/>
</dbReference>
<evidence type="ECO:0000256" key="7">
    <source>
        <dbReference type="ARBA" id="ARBA00022989"/>
    </source>
</evidence>
<protein>
    <recommendedName>
        <fullName evidence="15">6-phosphogluconate dehydrogenase NADP-binding domain-containing protein</fullName>
    </recommendedName>
</protein>
<evidence type="ECO:0000256" key="4">
    <source>
        <dbReference type="ARBA" id="ARBA00022448"/>
    </source>
</evidence>
<keyword evidence="6" id="KW-0375">Hydrogen ion transport</keyword>
<evidence type="ECO:0000313" key="13">
    <source>
        <dbReference type="EMBL" id="RWA08238.1"/>
    </source>
</evidence>
<proteinExistence type="inferred from homology"/>
<dbReference type="InterPro" id="IPR029154">
    <property type="entry name" value="HIBADH-like_NADP-bd"/>
</dbReference>
<dbReference type="Gene3D" id="3.40.50.720">
    <property type="entry name" value="NAD(P)-binding Rossmann-like Domain"/>
    <property type="match status" value="1"/>
</dbReference>
<evidence type="ECO:0000256" key="3">
    <source>
        <dbReference type="ARBA" id="ARBA00008328"/>
    </source>
</evidence>
<comment type="subcellular location">
    <subcellularLocation>
        <location evidence="1">Membrane</location>
        <topology evidence="1">Multi-pass membrane protein</topology>
    </subcellularLocation>
</comment>
<evidence type="ECO:0000256" key="8">
    <source>
        <dbReference type="ARBA" id="ARBA00023065"/>
    </source>
</evidence>
<comment type="caution">
    <text evidence="13">The sequence shown here is derived from an EMBL/GenBank/DDBJ whole genome shotgun (WGS) entry which is preliminary data.</text>
</comment>
<dbReference type="PANTHER" id="PTHR43580:SF3">
    <property type="entry name" value="6-PHOSPHOGLUCONATE DEHYDROGENASE FAMILY PROTEIN (AFU_ORTHOLOGUE AFUA_2G11600)"/>
    <property type="match status" value="1"/>
</dbReference>
<dbReference type="GO" id="GO:0051287">
    <property type="term" value="F:NAD binding"/>
    <property type="evidence" value="ECO:0007669"/>
    <property type="project" value="InterPro"/>
</dbReference>
<comment type="similarity">
    <text evidence="2">Belongs to the HIBADH-related family. NP60 subfamily.</text>
</comment>
<keyword evidence="8" id="KW-0406">Ion transport</keyword>
<keyword evidence="5 10" id="KW-0812">Transmembrane</keyword>
<dbReference type="InterPro" id="IPR008389">
    <property type="entry name" value="ATPase_V0-cplx_e1/e2_su"/>
</dbReference>
<dbReference type="InterPro" id="IPR006115">
    <property type="entry name" value="6PGDH_NADP-bd"/>
</dbReference>
<dbReference type="InterPro" id="IPR051265">
    <property type="entry name" value="HIBADH-related_NP60_sf"/>
</dbReference>
<evidence type="ECO:0000256" key="5">
    <source>
        <dbReference type="ARBA" id="ARBA00022692"/>
    </source>
</evidence>